<name>A0ABM7MM24_9BURK</name>
<evidence type="ECO:0000313" key="2">
    <source>
        <dbReference type="Proteomes" id="UP000824366"/>
    </source>
</evidence>
<dbReference type="Proteomes" id="UP000824366">
    <property type="component" value="Chromosome"/>
</dbReference>
<reference evidence="1 2" key="1">
    <citation type="journal article" date="2021" name="Microbiol. Spectr.">
        <title>A Single Bacterium Capable of Oxidation and Reduction of Iron at Circumneutral pH.</title>
        <authorList>
            <person name="Kato S."/>
            <person name="Ohkuma M."/>
        </authorList>
    </citation>
    <scope>NUCLEOTIDE SEQUENCE [LARGE SCALE GENOMIC DNA]</scope>
    <source>
        <strain evidence="1 2">MIZ03</strain>
    </source>
</reference>
<organism evidence="1 2">
    <name type="scientific">Rhodoferax lithotrophicus</name>
    <dbReference type="NCBI Taxonomy" id="2798804"/>
    <lineage>
        <taxon>Bacteria</taxon>
        <taxon>Pseudomonadati</taxon>
        <taxon>Pseudomonadota</taxon>
        <taxon>Betaproteobacteria</taxon>
        <taxon>Burkholderiales</taxon>
        <taxon>Comamonadaceae</taxon>
        <taxon>Rhodoferax</taxon>
    </lineage>
</organism>
<protein>
    <submittedName>
        <fullName evidence="1">Uncharacterized protein</fullName>
    </submittedName>
</protein>
<accession>A0ABM7MM24</accession>
<sequence>MFSSYTWKTHNQTTFDLQGIIFSWVVIFAKNAHELSHF</sequence>
<dbReference type="EMBL" id="AP024238">
    <property type="protein sequence ID" value="BCO27348.1"/>
    <property type="molecule type" value="Genomic_DNA"/>
</dbReference>
<evidence type="ECO:0000313" key="1">
    <source>
        <dbReference type="EMBL" id="BCO27348.1"/>
    </source>
</evidence>
<keyword evidence="2" id="KW-1185">Reference proteome</keyword>
<proteinExistence type="predicted"/>
<gene>
    <name evidence="1" type="ORF">MIZ03_2236</name>
</gene>